<dbReference type="EMBL" id="CM037012">
    <property type="protein sequence ID" value="KAH7690092.1"/>
    <property type="molecule type" value="Genomic_DNA"/>
</dbReference>
<accession>A0ACB7WPJ4</accession>
<sequence length="467" mass="51528">MQWQTLIRARSHLFSILSSTPTLLHLHQTLAFTITSGLLHDPFSAARLIAAVATTDLSLAHLTFLSSPTPSSAFAFNSLIRAHSSGPSPSISLLLFRRMLRHHLHPDRFSFPFLFRAAARATTDPNLVFSLHSLALRHGVALDPFVATSLLHAYASFDAFDSALKVFDEMPLRTIVTWNAVISCCSKSARNLHGLTLFSALLQCDLRTNADTLIAALSCCKGLNSLCHGKSVHALAFRMRLDALVELSTSLVHAYVKCGGLDYAKKVFDEMPGRDVSAWTAMIGGMAMHGRGEEAAELFRQMKVSGIEPDSLTFTSVLHACSHCGLVEMGMRIFEEMEERKVVRMEHYGVVVDMLGRAGLMKEAEKFVERMDMEPSREVWGALLNGCLVNGEVEMGKRLERKCVELGLGLGLGLGKEGGGFMVGVSNVYAREGRWEEVGRVRERMVEKKIRKEKGFSLVERGSMISL</sequence>
<organism evidence="1 2">
    <name type="scientific">Dioscorea alata</name>
    <name type="common">Purple yam</name>
    <dbReference type="NCBI Taxonomy" id="55571"/>
    <lineage>
        <taxon>Eukaryota</taxon>
        <taxon>Viridiplantae</taxon>
        <taxon>Streptophyta</taxon>
        <taxon>Embryophyta</taxon>
        <taxon>Tracheophyta</taxon>
        <taxon>Spermatophyta</taxon>
        <taxon>Magnoliopsida</taxon>
        <taxon>Liliopsida</taxon>
        <taxon>Dioscoreales</taxon>
        <taxon>Dioscoreaceae</taxon>
        <taxon>Dioscorea</taxon>
    </lineage>
</organism>
<dbReference type="Proteomes" id="UP000827976">
    <property type="component" value="Chromosome 2"/>
</dbReference>
<proteinExistence type="predicted"/>
<reference evidence="2" key="1">
    <citation type="journal article" date="2022" name="Nat. Commun.">
        <title>Chromosome evolution and the genetic basis of agronomically important traits in greater yam.</title>
        <authorList>
            <person name="Bredeson J.V."/>
            <person name="Lyons J.B."/>
            <person name="Oniyinde I.O."/>
            <person name="Okereke N.R."/>
            <person name="Kolade O."/>
            <person name="Nnabue I."/>
            <person name="Nwadili C.O."/>
            <person name="Hribova E."/>
            <person name="Parker M."/>
            <person name="Nwogha J."/>
            <person name="Shu S."/>
            <person name="Carlson J."/>
            <person name="Kariba R."/>
            <person name="Muthemba S."/>
            <person name="Knop K."/>
            <person name="Barton G.J."/>
            <person name="Sherwood A.V."/>
            <person name="Lopez-Montes A."/>
            <person name="Asiedu R."/>
            <person name="Jamnadass R."/>
            <person name="Muchugi A."/>
            <person name="Goodstein D."/>
            <person name="Egesi C.N."/>
            <person name="Featherston J."/>
            <person name="Asfaw A."/>
            <person name="Simpson G.G."/>
            <person name="Dolezel J."/>
            <person name="Hendre P.S."/>
            <person name="Van Deynze A."/>
            <person name="Kumar P.L."/>
            <person name="Obidiegwu J.E."/>
            <person name="Bhattacharjee R."/>
            <person name="Rokhsar D.S."/>
        </authorList>
    </citation>
    <scope>NUCLEOTIDE SEQUENCE [LARGE SCALE GENOMIC DNA]</scope>
    <source>
        <strain evidence="2">cv. TDa95/00328</strain>
    </source>
</reference>
<protein>
    <submittedName>
        <fullName evidence="1">Pentatricopeptide repeat-containing protein</fullName>
    </submittedName>
</protein>
<evidence type="ECO:0000313" key="2">
    <source>
        <dbReference type="Proteomes" id="UP000827976"/>
    </source>
</evidence>
<gene>
    <name evidence="1" type="ORF">IHE45_02G023200</name>
</gene>
<name>A0ACB7WPJ4_DIOAL</name>
<keyword evidence="2" id="KW-1185">Reference proteome</keyword>
<evidence type="ECO:0000313" key="1">
    <source>
        <dbReference type="EMBL" id="KAH7690092.1"/>
    </source>
</evidence>
<comment type="caution">
    <text evidence="1">The sequence shown here is derived from an EMBL/GenBank/DDBJ whole genome shotgun (WGS) entry which is preliminary data.</text>
</comment>